<sequence>MAFEAKLASEHLEQGRAWPGKLHRTSRTFVEGELVANEMRLEEMEKSGFEHLSPRFKPSTSVKAGVLKRTFGDIARAIRINRTTQHDRVPHPVR</sequence>
<evidence type="ECO:0000313" key="2">
    <source>
        <dbReference type="Proteomes" id="UP000199515"/>
    </source>
</evidence>
<dbReference type="OrthoDB" id="9807580at2"/>
<accession>A0A1H2UM37</accession>
<reference evidence="1 2" key="1">
    <citation type="submission" date="2016-10" db="EMBL/GenBank/DDBJ databases">
        <authorList>
            <person name="de Groot N.N."/>
        </authorList>
    </citation>
    <scope>NUCLEOTIDE SEQUENCE [LARGE SCALE GENOMIC DNA]</scope>
    <source>
        <strain evidence="1 2">CPCC 202699</strain>
    </source>
</reference>
<keyword evidence="2" id="KW-1185">Reference proteome</keyword>
<dbReference type="STRING" id="589385.SAMN05421504_101918"/>
<protein>
    <submittedName>
        <fullName evidence="1">Uncharacterized protein</fullName>
    </submittedName>
</protein>
<evidence type="ECO:0000313" key="1">
    <source>
        <dbReference type="EMBL" id="SDW56659.1"/>
    </source>
</evidence>
<dbReference type="EMBL" id="FNON01000001">
    <property type="protein sequence ID" value="SDW56659.1"/>
    <property type="molecule type" value="Genomic_DNA"/>
</dbReference>
<dbReference type="Proteomes" id="UP000199515">
    <property type="component" value="Unassembled WGS sequence"/>
</dbReference>
<dbReference type="RefSeq" id="WP_091286913.1">
    <property type="nucleotide sequence ID" value="NZ_FNON01000001.1"/>
</dbReference>
<organism evidence="1 2">
    <name type="scientific">Amycolatopsis xylanica</name>
    <dbReference type="NCBI Taxonomy" id="589385"/>
    <lineage>
        <taxon>Bacteria</taxon>
        <taxon>Bacillati</taxon>
        <taxon>Actinomycetota</taxon>
        <taxon>Actinomycetes</taxon>
        <taxon>Pseudonocardiales</taxon>
        <taxon>Pseudonocardiaceae</taxon>
        <taxon>Amycolatopsis</taxon>
    </lineage>
</organism>
<gene>
    <name evidence="1" type="ORF">SAMN05421504_101918</name>
</gene>
<proteinExistence type="predicted"/>
<name>A0A1H2UM37_9PSEU</name>
<dbReference type="AlphaFoldDB" id="A0A1H2UM37"/>